<dbReference type="EMBL" id="CP036347">
    <property type="protein sequence ID" value="QDU03668.1"/>
    <property type="molecule type" value="Genomic_DNA"/>
</dbReference>
<evidence type="ECO:0000259" key="6">
    <source>
        <dbReference type="PROSITE" id="PS50042"/>
    </source>
</evidence>
<keyword evidence="5" id="KW-1133">Transmembrane helix</keyword>
<gene>
    <name evidence="7" type="ORF">V6x_33910</name>
</gene>
<dbReference type="InterPro" id="IPR000595">
    <property type="entry name" value="cNMP-bd_dom"/>
</dbReference>
<name>A0A517WEJ3_9PLAN</name>
<dbReference type="Gene3D" id="2.60.120.10">
    <property type="entry name" value="Jelly Rolls"/>
    <property type="match status" value="1"/>
</dbReference>
<dbReference type="RefSeq" id="WP_145041512.1">
    <property type="nucleotide sequence ID" value="NZ_CP036347.1"/>
</dbReference>
<dbReference type="PROSITE" id="PS50042">
    <property type="entry name" value="CNMP_BINDING_3"/>
    <property type="match status" value="1"/>
</dbReference>
<sequence>MTELSIVHLLWALILGAISSVSLPLGSFIGLKIKIRQGYIAIFAAFGAGALIAALSVELVAPTCFALSEESHGETQGLARDNFYALIVGGILGGLLFITLDSLVNDKGGYLRKRATTLAHYAARRRENVQKKLKGVFEIHPFNVLSEEHRELLASTLSPVSLKHGEQLSPSQEDALIVLEGELEIELENGVVELAGAGSYVGVLLLFIPELASHSLVKARGDTLCLALQRQDVDHLRGISPEFDQACRDLAGEHMERLEQHLILQMQKSVEWTRSAAGAIRTGAEVPGMTIHRTHATHHGTPVAVWLGILLDGIPESLVIGSGLFVTLINHTDVGSLTFFHVIPYTLIAGLFLSNFPEALSSSANMLDVGLNRNRIFWMWFALMVMTAVGAALGFLLAGLISETWLVFAEGVAAGAMLTMITAAMIPEAAAHGYPNRVGLSTLAGFLTAICFKLLE</sequence>
<proteinExistence type="inferred from homology"/>
<evidence type="ECO:0000256" key="5">
    <source>
        <dbReference type="SAM" id="Phobius"/>
    </source>
</evidence>
<evidence type="ECO:0000256" key="3">
    <source>
        <dbReference type="ARBA" id="ARBA00022475"/>
    </source>
</evidence>
<dbReference type="GO" id="GO:0005886">
    <property type="term" value="C:plasma membrane"/>
    <property type="evidence" value="ECO:0007669"/>
    <property type="project" value="UniProtKB-SubCell"/>
</dbReference>
<feature type="domain" description="Cyclic nucleotide-binding" evidence="6">
    <location>
        <begin position="173"/>
        <end position="236"/>
    </location>
</feature>
<organism evidence="7 8">
    <name type="scientific">Gimesia chilikensis</name>
    <dbReference type="NCBI Taxonomy" id="2605989"/>
    <lineage>
        <taxon>Bacteria</taxon>
        <taxon>Pseudomonadati</taxon>
        <taxon>Planctomycetota</taxon>
        <taxon>Planctomycetia</taxon>
        <taxon>Planctomycetales</taxon>
        <taxon>Planctomycetaceae</taxon>
        <taxon>Gimesia</taxon>
    </lineage>
</organism>
<comment type="similarity">
    <text evidence="2">Belongs to the ZIP transporter (TC 2.A.5) family.</text>
</comment>
<dbReference type="GO" id="GO:0005385">
    <property type="term" value="F:zinc ion transmembrane transporter activity"/>
    <property type="evidence" value="ECO:0007669"/>
    <property type="project" value="TreeGrafter"/>
</dbReference>
<evidence type="ECO:0000256" key="1">
    <source>
        <dbReference type="ARBA" id="ARBA00004651"/>
    </source>
</evidence>
<evidence type="ECO:0000256" key="2">
    <source>
        <dbReference type="ARBA" id="ARBA00006939"/>
    </source>
</evidence>
<protein>
    <submittedName>
        <fullName evidence="7">ZIP Zinc transporter</fullName>
    </submittedName>
</protein>
<dbReference type="Proteomes" id="UP000320722">
    <property type="component" value="Chromosome"/>
</dbReference>
<keyword evidence="4" id="KW-0862">Zinc</keyword>
<dbReference type="PANTHER" id="PTHR11040:SF211">
    <property type="entry name" value="ZINC TRANSPORTER ZIP11"/>
    <property type="match status" value="1"/>
</dbReference>
<keyword evidence="5" id="KW-0812">Transmembrane</keyword>
<dbReference type="SUPFAM" id="SSF51206">
    <property type="entry name" value="cAMP-binding domain-like"/>
    <property type="match status" value="1"/>
</dbReference>
<accession>A0A517WEJ3</accession>
<evidence type="ECO:0000256" key="4">
    <source>
        <dbReference type="ARBA" id="ARBA00022833"/>
    </source>
</evidence>
<feature type="transmembrane region" description="Helical" evidence="5">
    <location>
        <begin position="83"/>
        <end position="104"/>
    </location>
</feature>
<reference evidence="7 8" key="1">
    <citation type="submission" date="2019-02" db="EMBL/GenBank/DDBJ databases">
        <title>Deep-cultivation of Planctomycetes and their phenomic and genomic characterization uncovers novel biology.</title>
        <authorList>
            <person name="Wiegand S."/>
            <person name="Jogler M."/>
            <person name="Boedeker C."/>
            <person name="Pinto D."/>
            <person name="Vollmers J."/>
            <person name="Rivas-Marin E."/>
            <person name="Kohn T."/>
            <person name="Peeters S.H."/>
            <person name="Heuer A."/>
            <person name="Rast P."/>
            <person name="Oberbeckmann S."/>
            <person name="Bunk B."/>
            <person name="Jeske O."/>
            <person name="Meyerdierks A."/>
            <person name="Storesund J.E."/>
            <person name="Kallscheuer N."/>
            <person name="Luecker S."/>
            <person name="Lage O.M."/>
            <person name="Pohl T."/>
            <person name="Merkel B.J."/>
            <person name="Hornburger P."/>
            <person name="Mueller R.-W."/>
            <person name="Bruemmer F."/>
            <person name="Labrenz M."/>
            <person name="Spormann A.M."/>
            <person name="Op den Camp H."/>
            <person name="Overmann J."/>
            <person name="Amann R."/>
            <person name="Jetten M.S.M."/>
            <person name="Mascher T."/>
            <person name="Medema M.H."/>
            <person name="Devos D.P."/>
            <person name="Kaster A.-K."/>
            <person name="Ovreas L."/>
            <person name="Rohde M."/>
            <person name="Galperin M.Y."/>
            <person name="Jogler C."/>
        </authorList>
    </citation>
    <scope>NUCLEOTIDE SEQUENCE [LARGE SCALE GENOMIC DNA]</scope>
    <source>
        <strain evidence="7 8">V6</strain>
    </source>
</reference>
<dbReference type="InterPro" id="IPR014710">
    <property type="entry name" value="RmlC-like_jellyroll"/>
</dbReference>
<dbReference type="PANTHER" id="PTHR11040">
    <property type="entry name" value="ZINC/IRON TRANSPORTER"/>
    <property type="match status" value="1"/>
</dbReference>
<feature type="transmembrane region" description="Helical" evidence="5">
    <location>
        <begin position="38"/>
        <end position="63"/>
    </location>
</feature>
<comment type="subcellular location">
    <subcellularLocation>
        <location evidence="1">Cell membrane</location>
        <topology evidence="1">Multi-pass membrane protein</topology>
    </subcellularLocation>
</comment>
<feature type="transmembrane region" description="Helical" evidence="5">
    <location>
        <begin position="6"/>
        <end position="31"/>
    </location>
</feature>
<keyword evidence="5" id="KW-0472">Membrane</keyword>
<feature type="transmembrane region" description="Helical" evidence="5">
    <location>
        <begin position="405"/>
        <end position="426"/>
    </location>
</feature>
<dbReference type="AlphaFoldDB" id="A0A517WEJ3"/>
<feature type="transmembrane region" description="Helical" evidence="5">
    <location>
        <begin position="438"/>
        <end position="455"/>
    </location>
</feature>
<evidence type="ECO:0000313" key="7">
    <source>
        <dbReference type="EMBL" id="QDU03668.1"/>
    </source>
</evidence>
<dbReference type="InterPro" id="IPR018490">
    <property type="entry name" value="cNMP-bd_dom_sf"/>
</dbReference>
<keyword evidence="3" id="KW-1003">Cell membrane</keyword>
<feature type="transmembrane region" description="Helical" evidence="5">
    <location>
        <begin position="338"/>
        <end position="356"/>
    </location>
</feature>
<feature type="transmembrane region" description="Helical" evidence="5">
    <location>
        <begin position="377"/>
        <end position="399"/>
    </location>
</feature>
<evidence type="ECO:0000313" key="8">
    <source>
        <dbReference type="Proteomes" id="UP000320722"/>
    </source>
</evidence>